<dbReference type="InterPro" id="IPR037143">
    <property type="entry name" value="4-PPantetheinyl_Trfase_dom_sf"/>
</dbReference>
<evidence type="ECO:0000256" key="2">
    <source>
        <dbReference type="ARBA" id="ARBA00004993"/>
    </source>
</evidence>
<dbReference type="PANTHER" id="PTHR38096">
    <property type="entry name" value="ENTEROBACTIN SYNTHASE COMPONENT D"/>
    <property type="match status" value="1"/>
</dbReference>
<dbReference type="Proteomes" id="UP000779507">
    <property type="component" value="Unassembled WGS sequence"/>
</dbReference>
<evidence type="ECO:0000256" key="8">
    <source>
        <dbReference type="ARBA" id="ARBA00029894"/>
    </source>
</evidence>
<dbReference type="PANTHER" id="PTHR38096:SF1">
    <property type="entry name" value="ENTEROBACTIN SYNTHASE COMPONENT D"/>
    <property type="match status" value="1"/>
</dbReference>
<evidence type="ECO:0000256" key="4">
    <source>
        <dbReference type="ARBA" id="ARBA00011503"/>
    </source>
</evidence>
<keyword evidence="15" id="KW-1185">Reference proteome</keyword>
<accession>A0ABX2FPA8</accession>
<comment type="subunit">
    <text evidence="4">EntB, EntD, EntE, and EntF form a multienzyme complex called enterobactin synthase.</text>
</comment>
<evidence type="ECO:0000313" key="15">
    <source>
        <dbReference type="Proteomes" id="UP000779507"/>
    </source>
</evidence>
<evidence type="ECO:0000256" key="9">
    <source>
        <dbReference type="ARBA" id="ARBA00031996"/>
    </source>
</evidence>
<dbReference type="RefSeq" id="WP_173809722.1">
    <property type="nucleotide sequence ID" value="NZ_JABSNP010000007.1"/>
</dbReference>
<evidence type="ECO:0000313" key="14">
    <source>
        <dbReference type="EMBL" id="NRT18983.1"/>
    </source>
</evidence>
<keyword evidence="6 14" id="KW-0808">Transferase</keyword>
<comment type="similarity">
    <text evidence="3">Belongs to the P-Pant transferase superfamily. EntD family.</text>
</comment>
<comment type="catalytic activity">
    <reaction evidence="11">
        <text>apo-[peptidyl-carrier protein] + CoA = holo-[peptidyl-carrier protein] + adenosine 3',5'-bisphosphate + H(+)</text>
        <dbReference type="Rhea" id="RHEA:46228"/>
        <dbReference type="Rhea" id="RHEA-COMP:11479"/>
        <dbReference type="Rhea" id="RHEA-COMP:11480"/>
        <dbReference type="ChEBI" id="CHEBI:15378"/>
        <dbReference type="ChEBI" id="CHEBI:29999"/>
        <dbReference type="ChEBI" id="CHEBI:57287"/>
        <dbReference type="ChEBI" id="CHEBI:58343"/>
        <dbReference type="ChEBI" id="CHEBI:64479"/>
    </reaction>
</comment>
<reference evidence="14 15" key="1">
    <citation type="submission" date="2020-05" db="EMBL/GenBank/DDBJ databases">
        <title>Genomic Encyclopedia of Type Strains, Phase IV (KMG-V): Genome sequencing to study the core and pangenomes of soil and plant-associated prokaryotes.</title>
        <authorList>
            <person name="Whitman W."/>
        </authorList>
    </citation>
    <scope>NUCLEOTIDE SEQUENCE [LARGE SCALE GENOMIC DNA]</scope>
    <source>
        <strain evidence="14 15">9A</strain>
    </source>
</reference>
<gene>
    <name evidence="14" type="ORF">HNP98_001806</name>
</gene>
<protein>
    <recommendedName>
        <fullName evidence="5">Enterobactin synthase component D</fullName>
    </recommendedName>
    <alternativeName>
        <fullName evidence="8">4'-phosphopantetheinyl transferase EntD</fullName>
    </alternativeName>
    <alternativeName>
        <fullName evidence="9">Enterochelin synthase D</fullName>
    </alternativeName>
</protein>
<comment type="pathway">
    <text evidence="2">Siderophore biosynthesis; enterobactin biosynthesis.</text>
</comment>
<evidence type="ECO:0000259" key="12">
    <source>
        <dbReference type="Pfam" id="PF01648"/>
    </source>
</evidence>
<dbReference type="GO" id="GO:0016740">
    <property type="term" value="F:transferase activity"/>
    <property type="evidence" value="ECO:0007669"/>
    <property type="project" value="UniProtKB-KW"/>
</dbReference>
<evidence type="ECO:0000256" key="7">
    <source>
        <dbReference type="ARBA" id="ARBA00023191"/>
    </source>
</evidence>
<dbReference type="InterPro" id="IPR008278">
    <property type="entry name" value="4-PPantetheinyl_Trfase_dom"/>
</dbReference>
<dbReference type="InterPro" id="IPR003542">
    <property type="entry name" value="Enbac_synth_compD-like"/>
</dbReference>
<sequence length="235" mass="24494">MPLHRLLRLSPTAVLGLWHRTETAAALGALLPAGAGAAYAALLPAAGPERQAQWLAGRVLAHAVAAALWPGAPAPLVQNDATGRPYLAGPGRPAGAVVSLSHSGAWAAALLTAGGRAGVDVEVVRDKARRIAPKFLSAAELAAAQAGPADDAHYTLLWSAKETLYKLAARRGLIFKQQLLLEPLPEPFAAAPAGEIPAALHLAEGQTRHRVCYSQPAAGYVLTYCWESEVPAFIH</sequence>
<dbReference type="Gene3D" id="3.90.470.20">
    <property type="entry name" value="4'-phosphopantetheinyl transferase domain"/>
    <property type="match status" value="2"/>
</dbReference>
<evidence type="ECO:0000256" key="3">
    <source>
        <dbReference type="ARBA" id="ARBA00008342"/>
    </source>
</evidence>
<feature type="domain" description="4'-phosphopantetheinyl transferase" evidence="12">
    <location>
        <begin position="118"/>
        <end position="173"/>
    </location>
</feature>
<dbReference type="Pfam" id="PF01648">
    <property type="entry name" value="ACPS"/>
    <property type="match status" value="1"/>
</dbReference>
<evidence type="ECO:0000259" key="13">
    <source>
        <dbReference type="Pfam" id="PF17837"/>
    </source>
</evidence>
<evidence type="ECO:0000256" key="5">
    <source>
        <dbReference type="ARBA" id="ARBA00019087"/>
    </source>
</evidence>
<organism evidence="14 15">
    <name type="scientific">Hymenobacter caeli</name>
    <dbReference type="NCBI Taxonomy" id="2735894"/>
    <lineage>
        <taxon>Bacteria</taxon>
        <taxon>Pseudomonadati</taxon>
        <taxon>Bacteroidota</taxon>
        <taxon>Cytophagia</taxon>
        <taxon>Cytophagales</taxon>
        <taxon>Hymenobacteraceae</taxon>
        <taxon>Hymenobacter</taxon>
    </lineage>
</organism>
<comment type="catalytic activity">
    <reaction evidence="10">
        <text>apo-[aryl-carrier protein] + CoA = holo-[aryl-carrier protein] + adenosine 3',5'-bisphosphate + H(+)</text>
        <dbReference type="Rhea" id="RHEA:48404"/>
        <dbReference type="Rhea" id="RHEA-COMP:15903"/>
        <dbReference type="Rhea" id="RHEA-COMP:17557"/>
        <dbReference type="ChEBI" id="CHEBI:15378"/>
        <dbReference type="ChEBI" id="CHEBI:29999"/>
        <dbReference type="ChEBI" id="CHEBI:57287"/>
        <dbReference type="ChEBI" id="CHEBI:58343"/>
        <dbReference type="ChEBI" id="CHEBI:64479"/>
    </reaction>
</comment>
<evidence type="ECO:0000256" key="1">
    <source>
        <dbReference type="ARBA" id="ARBA00003937"/>
    </source>
</evidence>
<keyword evidence="7" id="KW-0259">Enterobactin biosynthesis</keyword>
<dbReference type="SUPFAM" id="SSF56214">
    <property type="entry name" value="4'-phosphopantetheinyl transferase"/>
    <property type="match status" value="2"/>
</dbReference>
<evidence type="ECO:0000256" key="6">
    <source>
        <dbReference type="ARBA" id="ARBA00022679"/>
    </source>
</evidence>
<dbReference type="Pfam" id="PF17837">
    <property type="entry name" value="4PPT_N"/>
    <property type="match status" value="1"/>
</dbReference>
<evidence type="ECO:0000256" key="11">
    <source>
        <dbReference type="ARBA" id="ARBA00049191"/>
    </source>
</evidence>
<comment type="function">
    <text evidence="1">Involved in the biosynthesis of the siderophore enterobactin (enterochelin), which is a macrocyclic trimeric lactone of N-(2,3-dihydroxybenzoyl)-serine. The serine trilactone serves as a scaffolding for the three catechol functionalities that provide hexadentate coordination for the tightly ligated iron(2+) atoms. Plays an essential role in the assembly of the enterobactin by catalyzing the transfer of the 4'-phosphopantetheine (Ppant) moiety from coenzyme A to the apo-domains of both EntB (ArCP domain) and EntF (PCP domain) to yield their holo-forms which make them competent for the activation of 2,3-dihydroxybenzoate (DHB) and L-serine, respectively.</text>
</comment>
<dbReference type="EMBL" id="JABSNP010000007">
    <property type="protein sequence ID" value="NRT18983.1"/>
    <property type="molecule type" value="Genomic_DNA"/>
</dbReference>
<dbReference type="InterPro" id="IPR041354">
    <property type="entry name" value="4PPT_N"/>
</dbReference>
<feature type="domain" description="4'-phosphopantetheinyl transferase N-terminal" evidence="13">
    <location>
        <begin position="40"/>
        <end position="111"/>
    </location>
</feature>
<proteinExistence type="inferred from homology"/>
<name>A0ABX2FPA8_9BACT</name>
<evidence type="ECO:0000256" key="10">
    <source>
        <dbReference type="ARBA" id="ARBA00049176"/>
    </source>
</evidence>
<comment type="caution">
    <text evidence="14">The sequence shown here is derived from an EMBL/GenBank/DDBJ whole genome shotgun (WGS) entry which is preliminary data.</text>
</comment>